<evidence type="ECO:0000256" key="1">
    <source>
        <dbReference type="ARBA" id="ARBA00008791"/>
    </source>
</evidence>
<dbReference type="Gene3D" id="3.40.50.620">
    <property type="entry name" value="HUPs"/>
    <property type="match status" value="2"/>
</dbReference>
<dbReference type="SUPFAM" id="SSF52402">
    <property type="entry name" value="Adenine nucleotide alpha hydrolases-like"/>
    <property type="match status" value="2"/>
</dbReference>
<dbReference type="EMBL" id="BSUO01000001">
    <property type="protein sequence ID" value="GMA39173.1"/>
    <property type="molecule type" value="Genomic_DNA"/>
</dbReference>
<comment type="similarity">
    <text evidence="1">Belongs to the universal stress protein A family.</text>
</comment>
<protein>
    <recommendedName>
        <fullName evidence="3">UspA domain-containing protein</fullName>
    </recommendedName>
</protein>
<sequence length="342" mass="36413">MNAATGSSTADRDDRTVPELTGRVVLGSAGERPPANSTTAERWGAAYAARSNKPAVLLGAISAHVSPPYADVVYVPTLLDDARQALDVQLERMRQDLLADHPSLDLTCASVPGPAGSVLVDASQDAALVVIGTRGLDGWSGLLLGSISHHVVTHARGPVAVVPAELTDDLTDEDPIVLGVDGESDRAAAAFAFAEARAQGRPLIAVHSWRPGDRWSENAHGSSEPPQVQLDHVLEKTLAPWTQEYPDVEVLRQVVRGDSELALLGASARAAILVLGTRGRGDPQRPVRLDQPAHARPRGLPGGRRSRTAPLRRPRRRGVHHAQIGPEKHRFAHGQARCPVLT</sequence>
<gene>
    <name evidence="4" type="ORF">GCM10025883_12180</name>
</gene>
<feature type="compositionally biased region" description="Basic and acidic residues" evidence="2">
    <location>
        <begin position="279"/>
        <end position="293"/>
    </location>
</feature>
<dbReference type="InterPro" id="IPR006015">
    <property type="entry name" value="Universal_stress_UspA"/>
</dbReference>
<dbReference type="PRINTS" id="PR01438">
    <property type="entry name" value="UNVRSLSTRESS"/>
</dbReference>
<accession>A0ABQ6IMM7</accession>
<evidence type="ECO:0000313" key="4">
    <source>
        <dbReference type="EMBL" id="GMA39173.1"/>
    </source>
</evidence>
<feature type="domain" description="UspA" evidence="3">
    <location>
        <begin position="36"/>
        <end position="163"/>
    </location>
</feature>
<evidence type="ECO:0000259" key="3">
    <source>
        <dbReference type="Pfam" id="PF00582"/>
    </source>
</evidence>
<dbReference type="PANTHER" id="PTHR46553:SF3">
    <property type="entry name" value="ADENINE NUCLEOTIDE ALPHA HYDROLASES-LIKE SUPERFAMILY PROTEIN"/>
    <property type="match status" value="1"/>
</dbReference>
<name>A0ABQ6IMM7_9MICO</name>
<dbReference type="Pfam" id="PF00582">
    <property type="entry name" value="Usp"/>
    <property type="match status" value="2"/>
</dbReference>
<reference evidence="5" key="1">
    <citation type="journal article" date="2019" name="Int. J. Syst. Evol. Microbiol.">
        <title>The Global Catalogue of Microorganisms (GCM) 10K type strain sequencing project: providing services to taxonomists for standard genome sequencing and annotation.</title>
        <authorList>
            <consortium name="The Broad Institute Genomics Platform"/>
            <consortium name="The Broad Institute Genome Sequencing Center for Infectious Disease"/>
            <person name="Wu L."/>
            <person name="Ma J."/>
        </authorList>
    </citation>
    <scope>NUCLEOTIDE SEQUENCE [LARGE SCALE GENOMIC DNA]</scope>
    <source>
        <strain evidence="5">NBRC 113072</strain>
    </source>
</reference>
<feature type="region of interest" description="Disordered" evidence="2">
    <location>
        <begin position="279"/>
        <end position="322"/>
    </location>
</feature>
<feature type="compositionally biased region" description="Basic residues" evidence="2">
    <location>
        <begin position="304"/>
        <end position="320"/>
    </location>
</feature>
<comment type="caution">
    <text evidence="4">The sequence shown here is derived from an EMBL/GenBank/DDBJ whole genome shotgun (WGS) entry which is preliminary data.</text>
</comment>
<dbReference type="RefSeq" id="WP_284303143.1">
    <property type="nucleotide sequence ID" value="NZ_BSUO01000001.1"/>
</dbReference>
<feature type="region of interest" description="Disordered" evidence="2">
    <location>
        <begin position="1"/>
        <end position="39"/>
    </location>
</feature>
<feature type="domain" description="UspA" evidence="3">
    <location>
        <begin position="175"/>
        <end position="285"/>
    </location>
</feature>
<dbReference type="PANTHER" id="PTHR46553">
    <property type="entry name" value="ADENINE NUCLEOTIDE ALPHA HYDROLASES-LIKE SUPERFAMILY PROTEIN"/>
    <property type="match status" value="1"/>
</dbReference>
<dbReference type="Proteomes" id="UP001157126">
    <property type="component" value="Unassembled WGS sequence"/>
</dbReference>
<organism evidence="4 5">
    <name type="scientific">Mobilicoccus caccae</name>
    <dbReference type="NCBI Taxonomy" id="1859295"/>
    <lineage>
        <taxon>Bacteria</taxon>
        <taxon>Bacillati</taxon>
        <taxon>Actinomycetota</taxon>
        <taxon>Actinomycetes</taxon>
        <taxon>Micrococcales</taxon>
        <taxon>Dermatophilaceae</taxon>
        <taxon>Mobilicoccus</taxon>
    </lineage>
</organism>
<evidence type="ECO:0000313" key="5">
    <source>
        <dbReference type="Proteomes" id="UP001157126"/>
    </source>
</evidence>
<dbReference type="InterPro" id="IPR014729">
    <property type="entry name" value="Rossmann-like_a/b/a_fold"/>
</dbReference>
<keyword evidence="5" id="KW-1185">Reference proteome</keyword>
<evidence type="ECO:0000256" key="2">
    <source>
        <dbReference type="SAM" id="MobiDB-lite"/>
    </source>
</evidence>
<dbReference type="InterPro" id="IPR006016">
    <property type="entry name" value="UspA"/>
</dbReference>
<proteinExistence type="inferred from homology"/>